<evidence type="ECO:0000313" key="2">
    <source>
        <dbReference type="EMBL" id="MRX76104.1"/>
    </source>
</evidence>
<accession>A0A7K0FYF2</accession>
<evidence type="ECO:0000256" key="1">
    <source>
        <dbReference type="SAM" id="MobiDB-lite"/>
    </source>
</evidence>
<gene>
    <name evidence="2" type="ORF">GJU39_08380</name>
</gene>
<reference evidence="2 3" key="1">
    <citation type="submission" date="2019-11" db="EMBL/GenBank/DDBJ databases">
        <title>Pedobacter petrophilus genome.</title>
        <authorList>
            <person name="Feldbauer M.J."/>
            <person name="Newman J.D."/>
        </authorList>
    </citation>
    <scope>NUCLEOTIDE SEQUENCE [LARGE SCALE GENOMIC DNA]</scope>
    <source>
        <strain evidence="2 3">LMG 29686</strain>
    </source>
</reference>
<feature type="compositionally biased region" description="Low complexity" evidence="1">
    <location>
        <begin position="55"/>
        <end position="66"/>
    </location>
</feature>
<feature type="region of interest" description="Disordered" evidence="1">
    <location>
        <begin position="54"/>
        <end position="81"/>
    </location>
</feature>
<evidence type="ECO:0000313" key="3">
    <source>
        <dbReference type="Proteomes" id="UP000487757"/>
    </source>
</evidence>
<protein>
    <submittedName>
        <fullName evidence="2">Uncharacterized protein</fullName>
    </submittedName>
</protein>
<sequence>MIPKSYPPIQCQDILLHCSFNYKKNMDRKDFLNSIGMSAAAFALLNCIGCKKTDGSSSTDTTGPSGINVPTTGQRFQKMEQ</sequence>
<organism evidence="2 3">
    <name type="scientific">Pedobacter petrophilus</name>
    <dbReference type="NCBI Taxonomy" id="1908241"/>
    <lineage>
        <taxon>Bacteria</taxon>
        <taxon>Pseudomonadati</taxon>
        <taxon>Bacteroidota</taxon>
        <taxon>Sphingobacteriia</taxon>
        <taxon>Sphingobacteriales</taxon>
        <taxon>Sphingobacteriaceae</taxon>
        <taxon>Pedobacter</taxon>
    </lineage>
</organism>
<proteinExistence type="predicted"/>
<dbReference type="RefSeq" id="WP_154280338.1">
    <property type="nucleotide sequence ID" value="NZ_JBHUJQ010000001.1"/>
</dbReference>
<dbReference type="Proteomes" id="UP000487757">
    <property type="component" value="Unassembled WGS sequence"/>
</dbReference>
<dbReference type="AlphaFoldDB" id="A0A7K0FYF2"/>
<dbReference type="EMBL" id="WKKH01000009">
    <property type="protein sequence ID" value="MRX76104.1"/>
    <property type="molecule type" value="Genomic_DNA"/>
</dbReference>
<name>A0A7K0FYF2_9SPHI</name>
<keyword evidence="3" id="KW-1185">Reference proteome</keyword>
<comment type="caution">
    <text evidence="2">The sequence shown here is derived from an EMBL/GenBank/DDBJ whole genome shotgun (WGS) entry which is preliminary data.</text>
</comment>